<proteinExistence type="predicted"/>
<gene>
    <name evidence="1" type="ORF">FKW44_004210</name>
</gene>
<protein>
    <recommendedName>
        <fullName evidence="3">Endonuclease/exonuclease/phosphatase domain-containing protein</fullName>
    </recommendedName>
</protein>
<evidence type="ECO:0008006" key="3">
    <source>
        <dbReference type="Google" id="ProtNLM"/>
    </source>
</evidence>
<evidence type="ECO:0000313" key="2">
    <source>
        <dbReference type="Proteomes" id="UP000595437"/>
    </source>
</evidence>
<keyword evidence="2" id="KW-1185">Reference proteome</keyword>
<sequence>MGTLDSEKTDLKLLLEQTRAATLQCKNVIILGDFNLDQAKTNNRNNTYNRRGLLQMLQRGMEE</sequence>
<accession>A0A7T8HL94</accession>
<dbReference type="Proteomes" id="UP000595437">
    <property type="component" value="Chromosome 3"/>
</dbReference>
<dbReference type="AlphaFoldDB" id="A0A7T8HL94"/>
<dbReference type="EMBL" id="CP045892">
    <property type="protein sequence ID" value="QQP52161.1"/>
    <property type="molecule type" value="Genomic_DNA"/>
</dbReference>
<reference evidence="2" key="1">
    <citation type="submission" date="2021-01" db="EMBL/GenBank/DDBJ databases">
        <title>Caligus Genome Assembly.</title>
        <authorList>
            <person name="Gallardo-Escarate C."/>
        </authorList>
    </citation>
    <scope>NUCLEOTIDE SEQUENCE [LARGE SCALE GENOMIC DNA]</scope>
</reference>
<organism evidence="1 2">
    <name type="scientific">Caligus rogercresseyi</name>
    <name type="common">Sea louse</name>
    <dbReference type="NCBI Taxonomy" id="217165"/>
    <lineage>
        <taxon>Eukaryota</taxon>
        <taxon>Metazoa</taxon>
        <taxon>Ecdysozoa</taxon>
        <taxon>Arthropoda</taxon>
        <taxon>Crustacea</taxon>
        <taxon>Multicrustacea</taxon>
        <taxon>Hexanauplia</taxon>
        <taxon>Copepoda</taxon>
        <taxon>Siphonostomatoida</taxon>
        <taxon>Caligidae</taxon>
        <taxon>Caligus</taxon>
    </lineage>
</organism>
<name>A0A7T8HL94_CALRO</name>
<evidence type="ECO:0000313" key="1">
    <source>
        <dbReference type="EMBL" id="QQP52161.1"/>
    </source>
</evidence>